<evidence type="ECO:0000256" key="1">
    <source>
        <dbReference type="SAM" id="MobiDB-lite"/>
    </source>
</evidence>
<dbReference type="CDD" id="cd07178">
    <property type="entry name" value="terB_like_YebE"/>
    <property type="match status" value="1"/>
</dbReference>
<evidence type="ECO:0000313" key="2">
    <source>
        <dbReference type="EMBL" id="MCV2872244.1"/>
    </source>
</evidence>
<sequence>MSLMGTLAKVAIGVAVAKGVGSMMQRRGEGPLGGQMSGGSGTGLEDMLGEILGGRSSQRTGTSRGDGGIFGGSGGGLGDFMEELGNYAPGQSTGRGGTTRSSGGGLDDLIGSLGGGSGGGSLGDILGGVLGGALGGAATKRGGGFGEILNESLGNCGEPKTRPTQEQDAVAGLMLRAMIQAAKSDGRVDAREQEKLLGNLGDVSPEEKRFVEAELRSPVDVQGLARQVPNGLEAQVYTMSVMGIDLDNRKEAEYLHDLATALQIDRRQVNHIHTRLGIPVLYG</sequence>
<evidence type="ECO:0000313" key="3">
    <source>
        <dbReference type="Proteomes" id="UP001652564"/>
    </source>
</evidence>
<gene>
    <name evidence="2" type="ORF">OEZ71_08035</name>
</gene>
<keyword evidence="3" id="KW-1185">Reference proteome</keyword>
<reference evidence="2 3" key="1">
    <citation type="submission" date="2022-10" db="EMBL/GenBank/DDBJ databases">
        <title>Defluviimonas sp. nov., isolated from ocean surface sediments.</title>
        <authorList>
            <person name="He W."/>
            <person name="Wang L."/>
            <person name="Zhang D.-F."/>
        </authorList>
    </citation>
    <scope>NUCLEOTIDE SEQUENCE [LARGE SCALE GENOMIC DNA]</scope>
    <source>
        <strain evidence="2 3">WL0050</strain>
    </source>
</reference>
<feature type="region of interest" description="Disordered" evidence="1">
    <location>
        <begin position="81"/>
        <end position="108"/>
    </location>
</feature>
<dbReference type="RefSeq" id="WP_263739434.1">
    <property type="nucleotide sequence ID" value="NZ_JAOWKZ010000002.1"/>
</dbReference>
<proteinExistence type="predicted"/>
<organism evidence="2 3">
    <name type="scientific">Albidovulum litorale</name>
    <dbReference type="NCBI Taxonomy" id="2984134"/>
    <lineage>
        <taxon>Bacteria</taxon>
        <taxon>Pseudomonadati</taxon>
        <taxon>Pseudomonadota</taxon>
        <taxon>Alphaproteobacteria</taxon>
        <taxon>Rhodobacterales</taxon>
        <taxon>Paracoccaceae</taxon>
        <taxon>Albidovulum</taxon>
    </lineage>
</organism>
<name>A0ABT2ZMA4_9RHOB</name>
<dbReference type="Pfam" id="PF04391">
    <property type="entry name" value="DUF533"/>
    <property type="match status" value="1"/>
</dbReference>
<comment type="caution">
    <text evidence="2">The sequence shown here is derived from an EMBL/GenBank/DDBJ whole genome shotgun (WGS) entry which is preliminary data.</text>
</comment>
<dbReference type="InterPro" id="IPR007486">
    <property type="entry name" value="YebE"/>
</dbReference>
<protein>
    <submittedName>
        <fullName evidence="2">Tellurite resistance TerB family protein</fullName>
    </submittedName>
</protein>
<dbReference type="EMBL" id="JAOWKZ010000002">
    <property type="protein sequence ID" value="MCV2872244.1"/>
    <property type="molecule type" value="Genomic_DNA"/>
</dbReference>
<dbReference type="Proteomes" id="UP001652564">
    <property type="component" value="Unassembled WGS sequence"/>
</dbReference>
<dbReference type="SUPFAM" id="SSF158682">
    <property type="entry name" value="TerB-like"/>
    <property type="match status" value="1"/>
</dbReference>
<accession>A0ABT2ZMA4</accession>
<dbReference type="InterPro" id="IPR029024">
    <property type="entry name" value="TerB-like"/>
</dbReference>
<feature type="compositionally biased region" description="Gly residues" evidence="1">
    <location>
        <begin position="93"/>
        <end position="108"/>
    </location>
</feature>